<dbReference type="PANTHER" id="PTHR10039:SF14">
    <property type="entry name" value="NACHT DOMAIN-CONTAINING PROTEIN"/>
    <property type="match status" value="1"/>
</dbReference>
<evidence type="ECO:0000256" key="1">
    <source>
        <dbReference type="ARBA" id="ARBA00022737"/>
    </source>
</evidence>
<gene>
    <name evidence="3" type="ORF">FA13DRAFT_1730315</name>
</gene>
<dbReference type="STRING" id="71717.A0A4Y7TIK4"/>
<proteinExistence type="predicted"/>
<evidence type="ECO:0000313" key="4">
    <source>
        <dbReference type="Proteomes" id="UP000298030"/>
    </source>
</evidence>
<dbReference type="PANTHER" id="PTHR10039">
    <property type="entry name" value="AMELOGENIN"/>
    <property type="match status" value="1"/>
</dbReference>
<dbReference type="AlphaFoldDB" id="A0A4Y7TIK4"/>
<feature type="domain" description="Nephrocystin 3-like N-terminal" evidence="2">
    <location>
        <begin position="102"/>
        <end position="267"/>
    </location>
</feature>
<sequence length="632" mass="72182">MATFGQWASSAALSTGDYLYNSTKNVDARTNVVNQNVRREIAPFDREHHLTPFNSRHPEDTLRRLARARCHWRLARTLQERGPHAPKCHPETRVAVRKEIFRWIRHDDQHSIPQRILWLQAIAGAIADECHKDGSLAASFFFSAYSGSINRRSKQPFILTLAYGLLQQRTIVGLKDAILSVIEEDPTVLKKHLDRQLDELILGPLRAVAEKSDHATWPRIIIVDGVDECEGDKDNDGSKQDIRRFSPFWRAPLGDPSFPFRILMASRPEPAITEFFKAAETPVLTLQLFLDDKYDPDADIRQFLEVKLREIQRKYYLPDGWAPHDAIDRLVHSASGQFIYVATALRVVEDSSLPPQAQLTTVDASGPNPLASLDALYTAILETSPDPFLAGKWLVCFNTPWEWQSTYRSMAHTPTRHDDAPTWFKQAVLESFPVETVYLLGGLSSLISLTVTGDDGKFSIGFYHKSLLDFLQDERRSGSRCVSGADAVQLIKDRHYYVLKNRGPQGSMSNLDMAAFYSIFCNSLPTFSNPSLQYEPEDIAWWLRHVNASRWARKDRYLIAMCMFISIDMELWRKAILRHCKEASWQYVPTRLDLLWNELHKLKLGIRKQESTIDGSNLWLCFRPPAATTVDT</sequence>
<organism evidence="3 4">
    <name type="scientific">Coprinellus micaceus</name>
    <name type="common">Glistening ink-cap mushroom</name>
    <name type="synonym">Coprinus micaceus</name>
    <dbReference type="NCBI Taxonomy" id="71717"/>
    <lineage>
        <taxon>Eukaryota</taxon>
        <taxon>Fungi</taxon>
        <taxon>Dikarya</taxon>
        <taxon>Basidiomycota</taxon>
        <taxon>Agaricomycotina</taxon>
        <taxon>Agaricomycetes</taxon>
        <taxon>Agaricomycetidae</taxon>
        <taxon>Agaricales</taxon>
        <taxon>Agaricineae</taxon>
        <taxon>Psathyrellaceae</taxon>
        <taxon>Coprinellus</taxon>
    </lineage>
</organism>
<comment type="caution">
    <text evidence="3">The sequence shown here is derived from an EMBL/GenBank/DDBJ whole genome shotgun (WGS) entry which is preliminary data.</text>
</comment>
<evidence type="ECO:0000259" key="2">
    <source>
        <dbReference type="Pfam" id="PF24883"/>
    </source>
</evidence>
<protein>
    <recommendedName>
        <fullName evidence="2">Nephrocystin 3-like N-terminal domain-containing protein</fullName>
    </recommendedName>
</protein>
<dbReference type="Pfam" id="PF24883">
    <property type="entry name" value="NPHP3_N"/>
    <property type="match status" value="1"/>
</dbReference>
<dbReference type="EMBL" id="QPFP01000011">
    <property type="protein sequence ID" value="TEB34000.1"/>
    <property type="molecule type" value="Genomic_DNA"/>
</dbReference>
<name>A0A4Y7TIK4_COPMI</name>
<keyword evidence="1" id="KW-0677">Repeat</keyword>
<evidence type="ECO:0000313" key="3">
    <source>
        <dbReference type="EMBL" id="TEB34000.1"/>
    </source>
</evidence>
<dbReference type="OrthoDB" id="3266532at2759"/>
<dbReference type="InterPro" id="IPR056884">
    <property type="entry name" value="NPHP3-like_N"/>
</dbReference>
<dbReference type="Proteomes" id="UP000298030">
    <property type="component" value="Unassembled WGS sequence"/>
</dbReference>
<reference evidence="3 4" key="1">
    <citation type="journal article" date="2019" name="Nat. Ecol. Evol.">
        <title>Megaphylogeny resolves global patterns of mushroom evolution.</title>
        <authorList>
            <person name="Varga T."/>
            <person name="Krizsan K."/>
            <person name="Foldi C."/>
            <person name="Dima B."/>
            <person name="Sanchez-Garcia M."/>
            <person name="Sanchez-Ramirez S."/>
            <person name="Szollosi G.J."/>
            <person name="Szarkandi J.G."/>
            <person name="Papp V."/>
            <person name="Albert L."/>
            <person name="Andreopoulos W."/>
            <person name="Angelini C."/>
            <person name="Antonin V."/>
            <person name="Barry K.W."/>
            <person name="Bougher N.L."/>
            <person name="Buchanan P."/>
            <person name="Buyck B."/>
            <person name="Bense V."/>
            <person name="Catcheside P."/>
            <person name="Chovatia M."/>
            <person name="Cooper J."/>
            <person name="Damon W."/>
            <person name="Desjardin D."/>
            <person name="Finy P."/>
            <person name="Geml J."/>
            <person name="Haridas S."/>
            <person name="Hughes K."/>
            <person name="Justo A."/>
            <person name="Karasinski D."/>
            <person name="Kautmanova I."/>
            <person name="Kiss B."/>
            <person name="Kocsube S."/>
            <person name="Kotiranta H."/>
            <person name="LaButti K.M."/>
            <person name="Lechner B.E."/>
            <person name="Liimatainen K."/>
            <person name="Lipzen A."/>
            <person name="Lukacs Z."/>
            <person name="Mihaltcheva S."/>
            <person name="Morgado L.N."/>
            <person name="Niskanen T."/>
            <person name="Noordeloos M.E."/>
            <person name="Ohm R.A."/>
            <person name="Ortiz-Santana B."/>
            <person name="Ovrebo C."/>
            <person name="Racz N."/>
            <person name="Riley R."/>
            <person name="Savchenko A."/>
            <person name="Shiryaev A."/>
            <person name="Soop K."/>
            <person name="Spirin V."/>
            <person name="Szebenyi C."/>
            <person name="Tomsovsky M."/>
            <person name="Tulloss R.E."/>
            <person name="Uehling J."/>
            <person name="Grigoriev I.V."/>
            <person name="Vagvolgyi C."/>
            <person name="Papp T."/>
            <person name="Martin F.M."/>
            <person name="Miettinen O."/>
            <person name="Hibbett D.S."/>
            <person name="Nagy L.G."/>
        </authorList>
    </citation>
    <scope>NUCLEOTIDE SEQUENCE [LARGE SCALE GENOMIC DNA]</scope>
    <source>
        <strain evidence="3 4">FP101781</strain>
    </source>
</reference>
<accession>A0A4Y7TIK4</accession>
<keyword evidence="4" id="KW-1185">Reference proteome</keyword>